<dbReference type="SUPFAM" id="SSF55073">
    <property type="entry name" value="Nucleotide cyclase"/>
    <property type="match status" value="1"/>
</dbReference>
<dbReference type="PANTHER" id="PTHR44757:SF4">
    <property type="entry name" value="DIGUANYLATE CYCLASE DGCE-RELATED"/>
    <property type="match status" value="1"/>
</dbReference>
<dbReference type="PROSITE" id="PS50112">
    <property type="entry name" value="PAS"/>
    <property type="match status" value="1"/>
</dbReference>
<dbReference type="Gene3D" id="3.30.70.270">
    <property type="match status" value="1"/>
</dbReference>
<evidence type="ECO:0000313" key="5">
    <source>
        <dbReference type="Proteomes" id="UP000295830"/>
    </source>
</evidence>
<dbReference type="PROSITE" id="PS50887">
    <property type="entry name" value="GGDEF"/>
    <property type="match status" value="1"/>
</dbReference>
<dbReference type="AlphaFoldDB" id="A0A4R7JK15"/>
<dbReference type="InterPro" id="IPR000014">
    <property type="entry name" value="PAS"/>
</dbReference>
<dbReference type="Pfam" id="PF00990">
    <property type="entry name" value="GGDEF"/>
    <property type="match status" value="1"/>
</dbReference>
<evidence type="ECO:0000259" key="2">
    <source>
        <dbReference type="PROSITE" id="PS50112"/>
    </source>
</evidence>
<dbReference type="RefSeq" id="WP_133736960.1">
    <property type="nucleotide sequence ID" value="NZ_SOAX01000007.1"/>
</dbReference>
<dbReference type="InterPro" id="IPR013656">
    <property type="entry name" value="PAS_4"/>
</dbReference>
<dbReference type="OrthoDB" id="5777683at2"/>
<dbReference type="InterPro" id="IPR029787">
    <property type="entry name" value="Nucleotide_cyclase"/>
</dbReference>
<reference evidence="4 5" key="1">
    <citation type="submission" date="2019-03" db="EMBL/GenBank/DDBJ databases">
        <title>Genomic Encyclopedia of Type Strains, Phase IV (KMG-IV): sequencing the most valuable type-strain genomes for metagenomic binning, comparative biology and taxonomic classification.</title>
        <authorList>
            <person name="Goeker M."/>
        </authorList>
    </citation>
    <scope>NUCLEOTIDE SEQUENCE [LARGE SCALE GENOMIC DNA]</scope>
    <source>
        <strain evidence="4 5">DSM 15505</strain>
    </source>
</reference>
<dbReference type="GO" id="GO:0003824">
    <property type="term" value="F:catalytic activity"/>
    <property type="evidence" value="ECO:0007669"/>
    <property type="project" value="UniProtKB-ARBA"/>
</dbReference>
<dbReference type="Gene3D" id="3.30.450.20">
    <property type="entry name" value="PAS domain"/>
    <property type="match status" value="1"/>
</dbReference>
<dbReference type="InterPro" id="IPR035965">
    <property type="entry name" value="PAS-like_dom_sf"/>
</dbReference>
<dbReference type="EMBL" id="SOAX01000007">
    <property type="protein sequence ID" value="TDT37766.1"/>
    <property type="molecule type" value="Genomic_DNA"/>
</dbReference>
<sequence length="349" mass="38898">MKDYGRFAPLSDDGGMPFRILEPPRPTTEDLLYEERERARVTLDSIGDAVISTDASGRVTYMNQVAENMTGWPFSEAKGKRFTSIFQVLDASTRKTANNPAERAIRDNCTVALASNSVLVRRGGDEVAIEDSAAPIHNRYGRVTGAVIVFHDEKFSQAVTDRMAYLATHDALTGLPNRTALTERFFHAVALARRHHRQVALLFVDLDNFKEVNDTLGHEAGDQLLINLSQVLLSCVRKTDTVCRYGGDEFVVMLSDIEQLNHPERMAEKLRKAVSAPGLLEGFAPTLRLSIGISVYPEDGIGLETLLEKADAAMYRRKETYRPAEPEPEAAPSRIVARTRSMYPSMRRL</sequence>
<dbReference type="CDD" id="cd01949">
    <property type="entry name" value="GGDEF"/>
    <property type="match status" value="1"/>
</dbReference>
<comment type="cofactor">
    <cofactor evidence="1">
        <name>Mg(2+)</name>
        <dbReference type="ChEBI" id="CHEBI:18420"/>
    </cofactor>
</comment>
<dbReference type="SUPFAM" id="SSF55785">
    <property type="entry name" value="PYP-like sensor domain (PAS domain)"/>
    <property type="match status" value="1"/>
</dbReference>
<name>A0A4R7JK15_9GAMM</name>
<dbReference type="NCBIfam" id="TIGR00229">
    <property type="entry name" value="sensory_box"/>
    <property type="match status" value="1"/>
</dbReference>
<dbReference type="InterPro" id="IPR043128">
    <property type="entry name" value="Rev_trsase/Diguanyl_cyclase"/>
</dbReference>
<comment type="caution">
    <text evidence="4">The sequence shown here is derived from an EMBL/GenBank/DDBJ whole genome shotgun (WGS) entry which is preliminary data.</text>
</comment>
<evidence type="ECO:0000259" key="3">
    <source>
        <dbReference type="PROSITE" id="PS50887"/>
    </source>
</evidence>
<dbReference type="CDD" id="cd00130">
    <property type="entry name" value="PAS"/>
    <property type="match status" value="1"/>
</dbReference>
<accession>A0A4R7JK15</accession>
<dbReference type="FunFam" id="3.30.70.270:FF:000001">
    <property type="entry name" value="Diguanylate cyclase domain protein"/>
    <property type="match status" value="1"/>
</dbReference>
<dbReference type="Pfam" id="PF08448">
    <property type="entry name" value="PAS_4"/>
    <property type="match status" value="1"/>
</dbReference>
<proteinExistence type="predicted"/>
<organism evidence="4 5">
    <name type="scientific">Halospina denitrificans</name>
    <dbReference type="NCBI Taxonomy" id="332522"/>
    <lineage>
        <taxon>Bacteria</taxon>
        <taxon>Pseudomonadati</taxon>
        <taxon>Pseudomonadota</taxon>
        <taxon>Gammaproteobacteria</taxon>
        <taxon>Halospina</taxon>
    </lineage>
</organism>
<feature type="domain" description="PAS" evidence="2">
    <location>
        <begin position="35"/>
        <end position="108"/>
    </location>
</feature>
<dbReference type="NCBIfam" id="TIGR00254">
    <property type="entry name" value="GGDEF"/>
    <property type="match status" value="1"/>
</dbReference>
<keyword evidence="5" id="KW-1185">Reference proteome</keyword>
<evidence type="ECO:0000313" key="4">
    <source>
        <dbReference type="EMBL" id="TDT37766.1"/>
    </source>
</evidence>
<feature type="domain" description="GGDEF" evidence="3">
    <location>
        <begin position="197"/>
        <end position="330"/>
    </location>
</feature>
<dbReference type="PANTHER" id="PTHR44757">
    <property type="entry name" value="DIGUANYLATE CYCLASE DGCP"/>
    <property type="match status" value="1"/>
</dbReference>
<dbReference type="InterPro" id="IPR052155">
    <property type="entry name" value="Biofilm_reg_signaling"/>
</dbReference>
<evidence type="ECO:0000256" key="1">
    <source>
        <dbReference type="ARBA" id="ARBA00001946"/>
    </source>
</evidence>
<protein>
    <submittedName>
        <fullName evidence="4">PAS domain S-box-containing protein/diguanylate cyclase (GGDEF)-like protein</fullName>
    </submittedName>
</protein>
<gene>
    <name evidence="4" type="ORF">DES49_2726</name>
</gene>
<dbReference type="SMART" id="SM00267">
    <property type="entry name" value="GGDEF"/>
    <property type="match status" value="1"/>
</dbReference>
<dbReference type="InterPro" id="IPR000160">
    <property type="entry name" value="GGDEF_dom"/>
</dbReference>
<dbReference type="SMART" id="SM00091">
    <property type="entry name" value="PAS"/>
    <property type="match status" value="1"/>
</dbReference>
<dbReference type="Proteomes" id="UP000295830">
    <property type="component" value="Unassembled WGS sequence"/>
</dbReference>